<dbReference type="PANTHER" id="PTHR12302:SF26">
    <property type="entry name" value="BLR1266 PROTEIN"/>
    <property type="match status" value="1"/>
</dbReference>
<dbReference type="Proteomes" id="UP000315344">
    <property type="component" value="Unassembled WGS sequence"/>
</dbReference>
<evidence type="ECO:0000256" key="1">
    <source>
        <dbReference type="SAM" id="SignalP"/>
    </source>
</evidence>
<dbReference type="PROSITE" id="PS51257">
    <property type="entry name" value="PROKAR_LIPOPROTEIN"/>
    <property type="match status" value="1"/>
</dbReference>
<dbReference type="Gene3D" id="2.40.50.90">
    <property type="match status" value="1"/>
</dbReference>
<evidence type="ECO:0000313" key="4">
    <source>
        <dbReference type="Proteomes" id="UP000315344"/>
    </source>
</evidence>
<dbReference type="SMART" id="SM00318">
    <property type="entry name" value="SNc"/>
    <property type="match status" value="1"/>
</dbReference>
<dbReference type="InterPro" id="IPR035437">
    <property type="entry name" value="SNase_OB-fold_sf"/>
</dbReference>
<dbReference type="EMBL" id="VAFL01000016">
    <property type="protein sequence ID" value="TKW65100.1"/>
    <property type="molecule type" value="Genomic_DNA"/>
</dbReference>
<gene>
    <name evidence="3" type="ORF">DI616_16345</name>
</gene>
<dbReference type="AlphaFoldDB" id="A0A533I515"/>
<protein>
    <submittedName>
        <fullName evidence="3">Thermonuclease family protein</fullName>
    </submittedName>
</protein>
<reference evidence="3 4" key="1">
    <citation type="journal article" date="2017" name="Nat. Commun.">
        <title>In situ click chemistry generation of cyclooxygenase-2 inhibitors.</title>
        <authorList>
            <person name="Bhardwaj A."/>
            <person name="Kaur J."/>
            <person name="Wuest M."/>
            <person name="Wuest F."/>
        </authorList>
    </citation>
    <scope>NUCLEOTIDE SEQUENCE [LARGE SCALE GENOMIC DNA]</scope>
    <source>
        <strain evidence="3">S2_012_000_R3_94</strain>
    </source>
</reference>
<organism evidence="3 4">
    <name type="scientific">Paracoccus denitrificans</name>
    <dbReference type="NCBI Taxonomy" id="266"/>
    <lineage>
        <taxon>Bacteria</taxon>
        <taxon>Pseudomonadati</taxon>
        <taxon>Pseudomonadota</taxon>
        <taxon>Alphaproteobacteria</taxon>
        <taxon>Rhodobacterales</taxon>
        <taxon>Paracoccaceae</taxon>
        <taxon>Paracoccus</taxon>
    </lineage>
</organism>
<feature type="signal peptide" evidence="1">
    <location>
        <begin position="1"/>
        <end position="22"/>
    </location>
</feature>
<dbReference type="SUPFAM" id="SSF50199">
    <property type="entry name" value="Staphylococcal nuclease"/>
    <property type="match status" value="1"/>
</dbReference>
<sequence>MARILILFVVIALSACSYDQLAGAQPEASAGVFSGRADVIDGDTLDVAGTRIRLFGIDAPEVSQTCGRGDGSAWSCGQWSRSELVRLLGGRPVECQPRDVDRYGRIVAICYVQGRDVNAAMVESGAAHAYRKYTMGRCWRPTVS</sequence>
<keyword evidence="1" id="KW-0732">Signal</keyword>
<evidence type="ECO:0000259" key="2">
    <source>
        <dbReference type="PROSITE" id="PS50830"/>
    </source>
</evidence>
<evidence type="ECO:0000313" key="3">
    <source>
        <dbReference type="EMBL" id="TKW65100.1"/>
    </source>
</evidence>
<accession>A0A533I515</accession>
<feature type="domain" description="TNase-like" evidence="2">
    <location>
        <begin position="39"/>
        <end position="131"/>
    </location>
</feature>
<proteinExistence type="predicted"/>
<dbReference type="Pfam" id="PF00565">
    <property type="entry name" value="SNase"/>
    <property type="match status" value="1"/>
</dbReference>
<feature type="chain" id="PRO_5022220980" evidence="1">
    <location>
        <begin position="23"/>
        <end position="144"/>
    </location>
</feature>
<name>A0A533I515_PARDE</name>
<dbReference type="InterPro" id="IPR016071">
    <property type="entry name" value="Staphylococal_nuclease_OB-fold"/>
</dbReference>
<comment type="caution">
    <text evidence="3">The sequence shown here is derived from an EMBL/GenBank/DDBJ whole genome shotgun (WGS) entry which is preliminary data.</text>
</comment>
<dbReference type="PANTHER" id="PTHR12302">
    <property type="entry name" value="EBNA2 BINDING PROTEIN P100"/>
    <property type="match status" value="1"/>
</dbReference>
<dbReference type="PROSITE" id="PS50830">
    <property type="entry name" value="TNASE_3"/>
    <property type="match status" value="1"/>
</dbReference>